<evidence type="ECO:0000313" key="9">
    <source>
        <dbReference type="Proteomes" id="UP000243528"/>
    </source>
</evidence>
<dbReference type="Gene3D" id="2.30.120.10">
    <property type="match status" value="1"/>
</dbReference>
<evidence type="ECO:0000256" key="5">
    <source>
        <dbReference type="PIRSR" id="PIRSR001227-2"/>
    </source>
</evidence>
<keyword evidence="7" id="KW-0732">Signal</keyword>
<evidence type="ECO:0000256" key="7">
    <source>
        <dbReference type="SAM" id="SignalP"/>
    </source>
</evidence>
<name>A0A2P8DWP1_9ACTN</name>
<dbReference type="Gene3D" id="3.60.20.10">
    <property type="entry name" value="Glutamine Phosphoribosylpyrophosphate, subunit 1, domain 1"/>
    <property type="match status" value="1"/>
</dbReference>
<keyword evidence="3" id="KW-0865">Zymogen</keyword>
<dbReference type="Gene3D" id="1.10.439.10">
    <property type="entry name" value="Penicillin Amidohydrolase, domain 1"/>
    <property type="match status" value="1"/>
</dbReference>
<sequence>MIHRTRARAALALGTAVIATVAVAQGAGTAATQERPDDVYTVEGLSEPVDILVDDYGVPHIYAGEHYDSFFAQGFNAARDRLWQIDLWRRKGLGQLSEVFGPAYVEQDRANRMFSYRDDMYWEWLSYGNDAKEIAESYTAGINAYVKLTRKNQELMPWEFEFLRYEPELWKPEDVVRLRSHALVGNLRSEVERAYVARDLGLQYEDIREPLDAGWKTQVPDGLDLESFPEDPDELLRTYDLATQGVDFDQAELESLGGFGEATVNGRTVEPAPPGSRKAGDQIGQLPDNPDDLDPGSNTFAVSPERTKTDGALIASDPHRGQSVPSLRYIAHLNAPGIDVIGAGEPGLPGLSLGHNQDIAFGLTIYDIDQEDLYVYETRPGKPNQYRYKGRWEPMRVKTEEIPVRGGGTETVEMRFTRHGPVIYQDPKSKVAFGVRTVWTEPGTAAYFGSIEYMREGDWRGFHTSLNRWGTPGENQQYADVEGNIGWKPAGRTPIRPNWDGLLPVPGDGSYEWDGYYDMDQLPVSFNPERGWLQTNNESRLFDDHETGPLPEYVNRKIGFEASDPWRAIRTREVLGEMDDATQESMLALQTDHVSVPGRLITDELDEVTSDDPGVRQALDLLRGWDHDMNADSGAAAVFDVWTDIHGAPGTGDGFLGKALLEAAVDDPAVVEQIGAVADTTAVDMIRNPEKWFDGDAVAVRDAAITSSLAAAARKLTEDQGSDPDRWRYGHYNQLELIHPLSALVDPQTREAIDIEPMEKEPVNNTVGDAGASWRYIAEPGNWDDAQAMTNPGQSGDPESQFYENLFVPWANGETFPLYYSREEVEKNTALTIRLEPAG</sequence>
<dbReference type="GO" id="GO:0046872">
    <property type="term" value="F:metal ion binding"/>
    <property type="evidence" value="ECO:0007669"/>
    <property type="project" value="UniProtKB-KW"/>
</dbReference>
<dbReference type="Proteomes" id="UP000243528">
    <property type="component" value="Unassembled WGS sequence"/>
</dbReference>
<organism evidence="8 9">
    <name type="scientific">Haloactinopolyspora alba</name>
    <dbReference type="NCBI Taxonomy" id="648780"/>
    <lineage>
        <taxon>Bacteria</taxon>
        <taxon>Bacillati</taxon>
        <taxon>Actinomycetota</taxon>
        <taxon>Actinomycetes</taxon>
        <taxon>Jiangellales</taxon>
        <taxon>Jiangellaceae</taxon>
        <taxon>Haloactinopolyspora</taxon>
    </lineage>
</organism>
<dbReference type="GO" id="GO:0016811">
    <property type="term" value="F:hydrolase activity, acting on carbon-nitrogen (but not peptide) bonds, in linear amides"/>
    <property type="evidence" value="ECO:0007669"/>
    <property type="project" value="InterPro"/>
</dbReference>
<feature type="chain" id="PRO_5015153315" evidence="7">
    <location>
        <begin position="25"/>
        <end position="839"/>
    </location>
</feature>
<evidence type="ECO:0000256" key="1">
    <source>
        <dbReference type="ARBA" id="ARBA00006586"/>
    </source>
</evidence>
<keyword evidence="5" id="KW-0106">Calcium</keyword>
<dbReference type="SUPFAM" id="SSF56235">
    <property type="entry name" value="N-terminal nucleophile aminohydrolases (Ntn hydrolases)"/>
    <property type="match status" value="1"/>
</dbReference>
<keyword evidence="9" id="KW-1185">Reference proteome</keyword>
<comment type="cofactor">
    <cofactor evidence="5">
        <name>Ca(2+)</name>
        <dbReference type="ChEBI" id="CHEBI:29108"/>
    </cofactor>
    <text evidence="5">Binds 1 Ca(2+) ion per dimer.</text>
</comment>
<dbReference type="GO" id="GO:0017000">
    <property type="term" value="P:antibiotic biosynthetic process"/>
    <property type="evidence" value="ECO:0007669"/>
    <property type="project" value="InterPro"/>
</dbReference>
<dbReference type="CDD" id="cd03747">
    <property type="entry name" value="Ntn_PGA_like"/>
    <property type="match status" value="1"/>
</dbReference>
<feature type="active site" description="Nucleophile" evidence="4">
    <location>
        <position position="297"/>
    </location>
</feature>
<dbReference type="InterPro" id="IPR023343">
    <property type="entry name" value="Penicillin_amidase_dom1"/>
</dbReference>
<dbReference type="Pfam" id="PF01804">
    <property type="entry name" value="Penicil_amidase"/>
    <property type="match status" value="1"/>
</dbReference>
<dbReference type="PANTHER" id="PTHR34218">
    <property type="entry name" value="PEPTIDASE S45 PENICILLIN AMIDASE"/>
    <property type="match status" value="1"/>
</dbReference>
<dbReference type="EMBL" id="PYGE01000013">
    <property type="protein sequence ID" value="PSL01646.1"/>
    <property type="molecule type" value="Genomic_DNA"/>
</dbReference>
<dbReference type="InterPro" id="IPR002692">
    <property type="entry name" value="S45"/>
</dbReference>
<evidence type="ECO:0000256" key="3">
    <source>
        <dbReference type="ARBA" id="ARBA00023145"/>
    </source>
</evidence>
<dbReference type="AlphaFoldDB" id="A0A2P8DWP1"/>
<proteinExistence type="inferred from homology"/>
<comment type="similarity">
    <text evidence="1">Belongs to the peptidase S45 family.</text>
</comment>
<accession>A0A2P8DWP1</accession>
<reference evidence="8 9" key="1">
    <citation type="submission" date="2018-03" db="EMBL/GenBank/DDBJ databases">
        <title>Genomic Encyclopedia of Archaeal and Bacterial Type Strains, Phase II (KMG-II): from individual species to whole genera.</title>
        <authorList>
            <person name="Goeker M."/>
        </authorList>
    </citation>
    <scope>NUCLEOTIDE SEQUENCE [LARGE SCALE GENOMIC DNA]</scope>
    <source>
        <strain evidence="8 9">DSM 45211</strain>
    </source>
</reference>
<dbReference type="OrthoDB" id="9759796at2"/>
<dbReference type="PANTHER" id="PTHR34218:SF4">
    <property type="entry name" value="ACYL-HOMOSERINE LACTONE ACYLASE QUIP"/>
    <property type="match status" value="1"/>
</dbReference>
<feature type="binding site" evidence="5">
    <location>
        <position position="372"/>
    </location>
    <ligand>
        <name>Ca(2+)</name>
        <dbReference type="ChEBI" id="CHEBI:29108"/>
    </ligand>
</feature>
<evidence type="ECO:0000256" key="6">
    <source>
        <dbReference type="SAM" id="MobiDB-lite"/>
    </source>
</evidence>
<evidence type="ECO:0000256" key="4">
    <source>
        <dbReference type="PIRSR" id="PIRSR001227-1"/>
    </source>
</evidence>
<feature type="region of interest" description="Disordered" evidence="6">
    <location>
        <begin position="262"/>
        <end position="295"/>
    </location>
</feature>
<keyword evidence="5" id="KW-0479">Metal-binding</keyword>
<keyword evidence="2" id="KW-0378">Hydrolase</keyword>
<protein>
    <submittedName>
        <fullName evidence="8">Penicillin amidase</fullName>
    </submittedName>
</protein>
<evidence type="ECO:0000313" key="8">
    <source>
        <dbReference type="EMBL" id="PSL01646.1"/>
    </source>
</evidence>
<comment type="caution">
    <text evidence="8">The sequence shown here is derived from an EMBL/GenBank/DDBJ whole genome shotgun (WGS) entry which is preliminary data.</text>
</comment>
<dbReference type="InterPro" id="IPR029055">
    <property type="entry name" value="Ntn_hydrolases_N"/>
</dbReference>
<gene>
    <name evidence="8" type="ORF">CLV30_113134</name>
</gene>
<feature type="binding site" evidence="5">
    <location>
        <position position="369"/>
    </location>
    <ligand>
        <name>Ca(2+)</name>
        <dbReference type="ChEBI" id="CHEBI:29108"/>
    </ligand>
</feature>
<dbReference type="InterPro" id="IPR043147">
    <property type="entry name" value="Penicillin_amidase_A-knob"/>
</dbReference>
<feature type="binding site" evidence="5">
    <location>
        <position position="190"/>
    </location>
    <ligand>
        <name>Ca(2+)</name>
        <dbReference type="ChEBI" id="CHEBI:29108"/>
    </ligand>
</feature>
<feature type="signal peptide" evidence="7">
    <location>
        <begin position="1"/>
        <end position="24"/>
    </location>
</feature>
<dbReference type="InterPro" id="IPR043146">
    <property type="entry name" value="Penicillin_amidase_N_B-knob"/>
</dbReference>
<dbReference type="InterPro" id="IPR014395">
    <property type="entry name" value="Pen/GL7ACA/AHL_acylase"/>
</dbReference>
<dbReference type="PIRSF" id="PIRSF001227">
    <property type="entry name" value="Pen_acylase"/>
    <property type="match status" value="1"/>
</dbReference>
<evidence type="ECO:0000256" key="2">
    <source>
        <dbReference type="ARBA" id="ARBA00022801"/>
    </source>
</evidence>
<dbReference type="Gene3D" id="1.10.1400.10">
    <property type="match status" value="1"/>
</dbReference>